<dbReference type="SMART" id="SM00241">
    <property type="entry name" value="ZP"/>
    <property type="match status" value="1"/>
</dbReference>
<comment type="caution">
    <text evidence="5">Lacks conserved residue(s) required for the propagation of feature annotation.</text>
</comment>
<dbReference type="GO" id="GO:0071944">
    <property type="term" value="C:cell periphery"/>
    <property type="evidence" value="ECO:0007669"/>
    <property type="project" value="UniProtKB-ARBA"/>
</dbReference>
<evidence type="ECO:0000256" key="7">
    <source>
        <dbReference type="SAM" id="Phobius"/>
    </source>
</evidence>
<feature type="region of interest" description="Disordered" evidence="6">
    <location>
        <begin position="318"/>
        <end position="338"/>
    </location>
</feature>
<feature type="domain" description="ZP" evidence="11">
    <location>
        <begin position="997"/>
        <end position="1243"/>
    </location>
</feature>
<dbReference type="PROSITE" id="PS00010">
    <property type="entry name" value="ASX_HYDROXYL"/>
    <property type="match status" value="2"/>
</dbReference>
<dbReference type="InterPro" id="IPR000152">
    <property type="entry name" value="EGF-type_Asp/Asn_hydroxyl_site"/>
</dbReference>
<keyword evidence="7" id="KW-0472">Membrane</keyword>
<dbReference type="FunFam" id="2.10.25.10:FF:000038">
    <property type="entry name" value="Fibrillin 2"/>
    <property type="match status" value="2"/>
</dbReference>
<feature type="domain" description="SEA" evidence="9">
    <location>
        <begin position="466"/>
        <end position="580"/>
    </location>
</feature>
<dbReference type="InterPro" id="IPR055355">
    <property type="entry name" value="ZP-C"/>
</dbReference>
<dbReference type="CDD" id="cd00054">
    <property type="entry name" value="EGF_CA"/>
    <property type="match status" value="2"/>
</dbReference>
<dbReference type="InterPro" id="IPR049883">
    <property type="entry name" value="NOTCH1_EGF-like"/>
</dbReference>
<dbReference type="EMBL" id="JAGKHQ010000005">
    <property type="protein sequence ID" value="KAG7516196.1"/>
    <property type="molecule type" value="Genomic_DNA"/>
</dbReference>
<dbReference type="Pfam" id="PF00095">
    <property type="entry name" value="WAP"/>
    <property type="match status" value="1"/>
</dbReference>
<dbReference type="PANTHER" id="PTHR11576">
    <property type="entry name" value="ZONA PELLUCIDA SPERM-BINDING PROTEIN 3"/>
    <property type="match status" value="1"/>
</dbReference>
<organism evidence="12 13">
    <name type="scientific">Solea senegalensis</name>
    <name type="common">Senegalese sole</name>
    <dbReference type="NCBI Taxonomy" id="28829"/>
    <lineage>
        <taxon>Eukaryota</taxon>
        <taxon>Metazoa</taxon>
        <taxon>Chordata</taxon>
        <taxon>Craniata</taxon>
        <taxon>Vertebrata</taxon>
        <taxon>Euteleostomi</taxon>
        <taxon>Actinopterygii</taxon>
        <taxon>Neopterygii</taxon>
        <taxon>Teleostei</taxon>
        <taxon>Neoteleostei</taxon>
        <taxon>Acanthomorphata</taxon>
        <taxon>Carangaria</taxon>
        <taxon>Pleuronectiformes</taxon>
        <taxon>Pleuronectoidei</taxon>
        <taxon>Soleidae</taxon>
        <taxon>Solea</taxon>
    </lineage>
</organism>
<dbReference type="GO" id="GO:0005509">
    <property type="term" value="F:calcium ion binding"/>
    <property type="evidence" value="ECO:0007669"/>
    <property type="project" value="InterPro"/>
</dbReference>
<proteinExistence type="predicted"/>
<protein>
    <submittedName>
        <fullName evidence="12">Uromodulin-like 1</fullName>
    </submittedName>
</protein>
<dbReference type="PROSITE" id="PS50026">
    <property type="entry name" value="EGF_3"/>
    <property type="match status" value="2"/>
</dbReference>
<keyword evidence="1 5" id="KW-0245">EGF-like domain</keyword>
<keyword evidence="7" id="KW-1133">Transmembrane helix</keyword>
<dbReference type="GO" id="GO:0030855">
    <property type="term" value="P:epithelial cell differentiation"/>
    <property type="evidence" value="ECO:0007669"/>
    <property type="project" value="UniProtKB-ARBA"/>
</dbReference>
<keyword evidence="2 8" id="KW-0732">Signal</keyword>
<feature type="signal peptide" evidence="8">
    <location>
        <begin position="1"/>
        <end position="19"/>
    </location>
</feature>
<feature type="domain" description="EGF-like" evidence="10">
    <location>
        <begin position="577"/>
        <end position="615"/>
    </location>
</feature>
<feature type="domain" description="EGF-like" evidence="10">
    <location>
        <begin position="260"/>
        <end position="299"/>
    </location>
</feature>
<dbReference type="InterPro" id="IPR036645">
    <property type="entry name" value="Elafin-like_sf"/>
</dbReference>
<evidence type="ECO:0000313" key="13">
    <source>
        <dbReference type="Proteomes" id="UP000693946"/>
    </source>
</evidence>
<feature type="compositionally biased region" description="Low complexity" evidence="6">
    <location>
        <begin position="659"/>
        <end position="675"/>
    </location>
</feature>
<feature type="transmembrane region" description="Helical" evidence="7">
    <location>
        <begin position="1274"/>
        <end position="1298"/>
    </location>
</feature>
<feature type="chain" id="PRO_5043394994" evidence="8">
    <location>
        <begin position="20"/>
        <end position="1324"/>
    </location>
</feature>
<keyword evidence="13" id="KW-1185">Reference proteome</keyword>
<dbReference type="Pfam" id="PF07645">
    <property type="entry name" value="EGF_CA"/>
    <property type="match status" value="2"/>
</dbReference>
<keyword evidence="7" id="KW-0812">Transmembrane</keyword>
<evidence type="ECO:0000259" key="9">
    <source>
        <dbReference type="PROSITE" id="PS50024"/>
    </source>
</evidence>
<accession>A0AAV6SIW0</accession>
<name>A0AAV6SIW0_SOLSE</name>
<dbReference type="PROSITE" id="PS51034">
    <property type="entry name" value="ZP_2"/>
    <property type="match status" value="1"/>
</dbReference>
<evidence type="ECO:0000256" key="3">
    <source>
        <dbReference type="ARBA" id="ARBA00022737"/>
    </source>
</evidence>
<evidence type="ECO:0000259" key="10">
    <source>
        <dbReference type="PROSITE" id="PS50026"/>
    </source>
</evidence>
<dbReference type="InterPro" id="IPR008197">
    <property type="entry name" value="WAP_dom"/>
</dbReference>
<gene>
    <name evidence="12" type="ORF">JOB18_025333</name>
</gene>
<dbReference type="InterPro" id="IPR000742">
    <property type="entry name" value="EGF"/>
</dbReference>
<dbReference type="PANTHER" id="PTHR11576:SF14">
    <property type="entry name" value="ZP DOMAIN-CONTAINING PROTEIN"/>
    <property type="match status" value="1"/>
</dbReference>
<dbReference type="GO" id="GO:0005576">
    <property type="term" value="C:extracellular region"/>
    <property type="evidence" value="ECO:0007669"/>
    <property type="project" value="InterPro"/>
</dbReference>
<dbReference type="SMART" id="SM00217">
    <property type="entry name" value="WAP"/>
    <property type="match status" value="1"/>
</dbReference>
<dbReference type="InterPro" id="IPR000082">
    <property type="entry name" value="SEA_dom"/>
</dbReference>
<keyword evidence="3" id="KW-0677">Repeat</keyword>
<dbReference type="Pfam" id="PF01390">
    <property type="entry name" value="SEA"/>
    <property type="match status" value="1"/>
</dbReference>
<dbReference type="Gene3D" id="4.10.75.10">
    <property type="entry name" value="Elafin-like"/>
    <property type="match status" value="1"/>
</dbReference>
<dbReference type="GO" id="GO:0030414">
    <property type="term" value="F:peptidase inhibitor activity"/>
    <property type="evidence" value="ECO:0007669"/>
    <property type="project" value="InterPro"/>
</dbReference>
<dbReference type="PROSITE" id="PS01187">
    <property type="entry name" value="EGF_CA"/>
    <property type="match status" value="2"/>
</dbReference>
<dbReference type="SMART" id="SM00181">
    <property type="entry name" value="EGF"/>
    <property type="match status" value="2"/>
</dbReference>
<dbReference type="SMART" id="SM00200">
    <property type="entry name" value="SEA"/>
    <property type="match status" value="1"/>
</dbReference>
<dbReference type="InterPro" id="IPR001507">
    <property type="entry name" value="ZP_dom"/>
</dbReference>
<evidence type="ECO:0000313" key="12">
    <source>
        <dbReference type="EMBL" id="KAG7516196.1"/>
    </source>
</evidence>
<evidence type="ECO:0000256" key="8">
    <source>
        <dbReference type="SAM" id="SignalP"/>
    </source>
</evidence>
<evidence type="ECO:0000256" key="2">
    <source>
        <dbReference type="ARBA" id="ARBA00022729"/>
    </source>
</evidence>
<dbReference type="Pfam" id="PF00100">
    <property type="entry name" value="Zona_pellucida"/>
    <property type="match status" value="1"/>
</dbReference>
<keyword evidence="4" id="KW-1015">Disulfide bond</keyword>
<dbReference type="InterPro" id="IPR001881">
    <property type="entry name" value="EGF-like_Ca-bd_dom"/>
</dbReference>
<dbReference type="Proteomes" id="UP000693946">
    <property type="component" value="Linkage Group LG13"/>
</dbReference>
<feature type="region of interest" description="Disordered" evidence="6">
    <location>
        <begin position="653"/>
        <end position="675"/>
    </location>
</feature>
<evidence type="ECO:0000259" key="11">
    <source>
        <dbReference type="PROSITE" id="PS51034"/>
    </source>
</evidence>
<sequence>MSWMLSIWTAAALLALCGGQGYSLCASGYHLCLHNETKSVSFLVMQMVSYTEAKPCGGWLPWKTCTVTLYKMIPKTENKTVVMQVAKCCDGYVQVGRYCALPVNRSGEFTAKPGTCPTADGLYPGSEDCEWDMDCPGWQKCCQKLHRSRCTHPESSANDSYIGGYRLNVTVTVKVDYQELMSKDNGLLNHTRLLQAMVTGALQTDDISVYYLSSWPVHPYRTATSLLIGRNSTLSLSDVSSKLHLLLKHIPEVSTVTVEDVDECVESAFPQCSPQADCNNTVGSYQCICRQGYSDVDPSNPGAYCTTGDELWTDTETPVTDAPSGNTDYTPASDDSSEFSMTTVQNYPSSVSYDSSHAPLWTSTAPYTSMESPLPTTTCSPPNITSLMSSNVTGTSFDVYWSGQSQTNQTYLVVLSKGSVVTNSWETDETVKALRGLEPGVLYNVTVTPHACGSQGMALAILVKTDCQTLDATARLTNVEFTPELQNTSSEAYINLTTSIEEEIYESLSPEMKAMVDSGLVRIEITNFSRGSVVVNFKFVFSPSQSHNISNVSIALLNSLMNSSKYTVDENNTSINDSDECTSGSHDCSQWANCTNTWGSYTCVCKTGYTDNNPDRPGRVCTSITTPETITPSVTPTISSTVSTLISLMTQSTSDPVLTPTTTTTNPPTTTTANTDTTIITAPITTTAAPVTATTITIPQVITTATPIPTTTDRTITTNPITTTTASLTTTAAPVTITTTPITTTTINAAPVTITTTPITTTTVTVTTNNHHYHQYCPSYVTTIPITTTAINTAPVTITTTPITTTTVNTVPVTVTTTPITTTTINTAPVTITTTTTTTVNTAPVTVTTTPITTTTILYRHHHPNNHHYRHHYPNTATTTPITTTTVNTAPVTVTTTPITATTVPITTSTAPVTTTATPVSTTSVAATTTAAPVTTTTTPITTTTTTTTTLSLTTTSAPPILTSTAMTSITSSPSTNITTITNVRRTTSMSGDISVRCRVADITVTVARDFLQDHKVRESDLYLGLPQCGVNGGNATHAQLTVAWDECDTRLVQNETCYTAYVTLFNTMANDREEAPTVQLELPVMCTYPKGMVISADFGSTGYDMIKDVIVGLGSFQVRVQLMNGTAPLPNNYSLSAEEQVVVEVSLNTSSEQIKVVINKCWATSTPSPADPQGVPFLENGCPLNSFTKVLSNGNSSTSRVSVQIFSIVDLNVIYLHCQVHICVQIGSDTCVPDCQQRTARSSKTVGSSVSTTGPLFKLFQQPFEQEYETAHIIGFACLGVGLSLFFIIAFVCLFYYQRNRIGHYNFNVKPKQETFTYLNFNT</sequence>
<evidence type="ECO:0000256" key="4">
    <source>
        <dbReference type="ARBA" id="ARBA00023157"/>
    </source>
</evidence>
<evidence type="ECO:0000256" key="6">
    <source>
        <dbReference type="SAM" id="MobiDB-lite"/>
    </source>
</evidence>
<reference evidence="12 13" key="1">
    <citation type="journal article" date="2021" name="Sci. Rep.">
        <title>Chromosome anchoring in Senegalese sole (Solea senegalensis) reveals sex-associated markers and genome rearrangements in flatfish.</title>
        <authorList>
            <person name="Guerrero-Cozar I."/>
            <person name="Gomez-Garrido J."/>
            <person name="Berbel C."/>
            <person name="Martinez-Blanch J.F."/>
            <person name="Alioto T."/>
            <person name="Claros M.G."/>
            <person name="Gagnaire P.A."/>
            <person name="Manchado M."/>
        </authorList>
    </citation>
    <scope>NUCLEOTIDE SEQUENCE [LARGE SCALE GENOMIC DNA]</scope>
    <source>
        <strain evidence="12">Sse05_10M</strain>
    </source>
</reference>
<dbReference type="SMART" id="SM00179">
    <property type="entry name" value="EGF_CA"/>
    <property type="match status" value="2"/>
</dbReference>
<evidence type="ECO:0000256" key="1">
    <source>
        <dbReference type="ARBA" id="ARBA00022536"/>
    </source>
</evidence>
<comment type="caution">
    <text evidence="12">The sequence shown here is derived from an EMBL/GenBank/DDBJ whole genome shotgun (WGS) entry which is preliminary data.</text>
</comment>
<dbReference type="InterPro" id="IPR018097">
    <property type="entry name" value="EGF_Ca-bd_CS"/>
</dbReference>
<dbReference type="PROSITE" id="PS50024">
    <property type="entry name" value="SEA"/>
    <property type="match status" value="1"/>
</dbReference>
<evidence type="ECO:0000256" key="5">
    <source>
        <dbReference type="PROSITE-ProRule" id="PRU00076"/>
    </source>
</evidence>